<keyword evidence="2 8" id="KW-0813">Transport</keyword>
<comment type="caution">
    <text evidence="9">The sequence shown here is derived from an EMBL/GenBank/DDBJ whole genome shotgun (WGS) entry which is preliminary data.</text>
</comment>
<gene>
    <name evidence="8" type="primary">atpH</name>
    <name evidence="9" type="ORF">H8N03_14430</name>
</gene>
<dbReference type="AlphaFoldDB" id="A0A923MSG0"/>
<comment type="similarity">
    <text evidence="8">Belongs to the ATPase delta chain family.</text>
</comment>
<evidence type="ECO:0000256" key="1">
    <source>
        <dbReference type="ARBA" id="ARBA00004370"/>
    </source>
</evidence>
<dbReference type="PANTHER" id="PTHR11910">
    <property type="entry name" value="ATP SYNTHASE DELTA CHAIN"/>
    <property type="match status" value="1"/>
</dbReference>
<name>A0A923MSG0_9BURK</name>
<sequence>MAELATIARPYAEALFQSSRNDLNGASQWLDALAVVAGNEQLLQFADNPKVGKQQVYDVVTDVARVQLPPPGQNFLRTVIDNGRLPALPEVARQFREMKNAQSGASDATVYSAFPIAADQLAGVAQVLEKRFGRKLNVTVQEDPSLIGGIRVVVGDEVLDTSVKARLEQMKVALTA</sequence>
<accession>A0A923MSG0</accession>
<reference evidence="9" key="1">
    <citation type="submission" date="2020-08" db="EMBL/GenBank/DDBJ databases">
        <title>Ramlibacter sp. USB13 16S ribosomal RNA gene genome sequencing and assembly.</title>
        <authorList>
            <person name="Kang M."/>
        </authorList>
    </citation>
    <scope>NUCLEOTIDE SEQUENCE</scope>
    <source>
        <strain evidence="9">USB13</strain>
    </source>
</reference>
<dbReference type="InterPro" id="IPR000711">
    <property type="entry name" value="ATPase_OSCP/dsu"/>
</dbReference>
<dbReference type="Gene3D" id="1.10.520.20">
    <property type="entry name" value="N-terminal domain of the delta subunit of the F1F0-ATP synthase"/>
    <property type="match status" value="1"/>
</dbReference>
<comment type="function">
    <text evidence="8">This protein is part of the stalk that links CF(0) to CF(1). It either transmits conformational changes from CF(0) to CF(1) or is implicated in proton conduction.</text>
</comment>
<dbReference type="GO" id="GO:0045259">
    <property type="term" value="C:proton-transporting ATP synthase complex"/>
    <property type="evidence" value="ECO:0007669"/>
    <property type="project" value="UniProtKB-KW"/>
</dbReference>
<evidence type="ECO:0000256" key="7">
    <source>
        <dbReference type="ARBA" id="ARBA00023310"/>
    </source>
</evidence>
<dbReference type="HAMAP" id="MF_01416">
    <property type="entry name" value="ATP_synth_delta_bact"/>
    <property type="match status" value="1"/>
</dbReference>
<evidence type="ECO:0000256" key="2">
    <source>
        <dbReference type="ARBA" id="ARBA00022448"/>
    </source>
</evidence>
<dbReference type="EMBL" id="JACORT010000005">
    <property type="protein sequence ID" value="MBC5784146.1"/>
    <property type="molecule type" value="Genomic_DNA"/>
</dbReference>
<keyword evidence="7 8" id="KW-0066">ATP synthesis</keyword>
<proteinExistence type="inferred from homology"/>
<evidence type="ECO:0000313" key="10">
    <source>
        <dbReference type="Proteomes" id="UP000608513"/>
    </source>
</evidence>
<evidence type="ECO:0000256" key="4">
    <source>
        <dbReference type="ARBA" id="ARBA00023065"/>
    </source>
</evidence>
<dbReference type="NCBIfam" id="TIGR01145">
    <property type="entry name" value="ATP_synt_delta"/>
    <property type="match status" value="1"/>
</dbReference>
<protein>
    <recommendedName>
        <fullName evidence="8">ATP synthase subunit delta</fullName>
    </recommendedName>
    <alternativeName>
        <fullName evidence="8">ATP synthase F(1) sector subunit delta</fullName>
    </alternativeName>
    <alternativeName>
        <fullName evidence="8">F-type ATPase subunit delta</fullName>
        <shortName evidence="8">F-ATPase subunit delta</shortName>
    </alternativeName>
</protein>
<keyword evidence="4 8" id="KW-0406">Ion transport</keyword>
<keyword evidence="6 8" id="KW-0139">CF(1)</keyword>
<dbReference type="GO" id="GO:0046933">
    <property type="term" value="F:proton-transporting ATP synthase activity, rotational mechanism"/>
    <property type="evidence" value="ECO:0007669"/>
    <property type="project" value="UniProtKB-UniRule"/>
</dbReference>
<evidence type="ECO:0000256" key="6">
    <source>
        <dbReference type="ARBA" id="ARBA00023196"/>
    </source>
</evidence>
<evidence type="ECO:0000256" key="5">
    <source>
        <dbReference type="ARBA" id="ARBA00023136"/>
    </source>
</evidence>
<dbReference type="NCBIfam" id="NF004402">
    <property type="entry name" value="PRK05758.2-2"/>
    <property type="match status" value="1"/>
</dbReference>
<organism evidence="9 10">
    <name type="scientific">Ramlibacter cellulosilyticus</name>
    <dbReference type="NCBI Taxonomy" id="2764187"/>
    <lineage>
        <taxon>Bacteria</taxon>
        <taxon>Pseudomonadati</taxon>
        <taxon>Pseudomonadota</taxon>
        <taxon>Betaproteobacteria</taxon>
        <taxon>Burkholderiales</taxon>
        <taxon>Comamonadaceae</taxon>
        <taxon>Ramlibacter</taxon>
    </lineage>
</organism>
<dbReference type="Proteomes" id="UP000608513">
    <property type="component" value="Unassembled WGS sequence"/>
</dbReference>
<keyword evidence="5 8" id="KW-0472">Membrane</keyword>
<dbReference type="InterPro" id="IPR026015">
    <property type="entry name" value="ATP_synth_OSCP/delta_N_sf"/>
</dbReference>
<keyword evidence="3 8" id="KW-0375">Hydrogen ion transport</keyword>
<comment type="function">
    <text evidence="8">F(1)F(0) ATP synthase produces ATP from ADP in the presence of a proton or sodium gradient. F-type ATPases consist of two structural domains, F(1) containing the extramembraneous catalytic core and F(0) containing the membrane proton channel, linked together by a central stalk and a peripheral stalk. During catalysis, ATP synthesis in the catalytic domain of F(1) is coupled via a rotary mechanism of the central stalk subunits to proton translocation.</text>
</comment>
<evidence type="ECO:0000256" key="8">
    <source>
        <dbReference type="HAMAP-Rule" id="MF_01416"/>
    </source>
</evidence>
<comment type="subcellular location">
    <subcellularLocation>
        <location evidence="8">Cell membrane</location>
        <topology evidence="8">Peripheral membrane protein</topology>
    </subcellularLocation>
    <subcellularLocation>
        <location evidence="1">Membrane</location>
    </subcellularLocation>
</comment>
<keyword evidence="10" id="KW-1185">Reference proteome</keyword>
<keyword evidence="8" id="KW-1003">Cell membrane</keyword>
<dbReference type="RefSeq" id="WP_187076878.1">
    <property type="nucleotide sequence ID" value="NZ_JACORT010000005.1"/>
</dbReference>
<dbReference type="GO" id="GO:0005886">
    <property type="term" value="C:plasma membrane"/>
    <property type="evidence" value="ECO:0007669"/>
    <property type="project" value="UniProtKB-SubCell"/>
</dbReference>
<evidence type="ECO:0000313" key="9">
    <source>
        <dbReference type="EMBL" id="MBC5784146.1"/>
    </source>
</evidence>
<evidence type="ECO:0000256" key="3">
    <source>
        <dbReference type="ARBA" id="ARBA00022781"/>
    </source>
</evidence>
<dbReference type="Pfam" id="PF00213">
    <property type="entry name" value="OSCP"/>
    <property type="match status" value="1"/>
</dbReference>
<dbReference type="SUPFAM" id="SSF47928">
    <property type="entry name" value="N-terminal domain of the delta subunit of the F1F0-ATP synthase"/>
    <property type="match status" value="1"/>
</dbReference>
<dbReference type="PRINTS" id="PR00125">
    <property type="entry name" value="ATPASEDELTA"/>
</dbReference>